<feature type="compositionally biased region" description="Basic residues" evidence="1">
    <location>
        <begin position="122"/>
        <end position="134"/>
    </location>
</feature>
<feature type="region of interest" description="Disordered" evidence="1">
    <location>
        <begin position="1"/>
        <end position="30"/>
    </location>
</feature>
<reference evidence="2 3" key="1">
    <citation type="submission" date="2016-06" db="EMBL/GenBank/DDBJ databases">
        <title>Complete genome sequence of a saline-alkali tolerant type strain Dietzia timorensis ID05-A0528T.</title>
        <authorList>
            <person name="Wu X."/>
        </authorList>
    </citation>
    <scope>NUCLEOTIDE SEQUENCE [LARGE SCALE GENOMIC DNA]</scope>
    <source>
        <strain evidence="2 3">ID05-A0528</strain>
    </source>
</reference>
<dbReference type="Pfam" id="PF02353">
    <property type="entry name" value="CMAS"/>
    <property type="match status" value="1"/>
</dbReference>
<dbReference type="EMBL" id="CP015961">
    <property type="protein sequence ID" value="ANI92353.1"/>
    <property type="molecule type" value="Genomic_DNA"/>
</dbReference>
<gene>
    <name evidence="2" type="ORF">BJL86_1576</name>
</gene>
<dbReference type="Gene3D" id="3.40.50.150">
    <property type="entry name" value="Vaccinia Virus protein VP39"/>
    <property type="match status" value="1"/>
</dbReference>
<dbReference type="PANTHER" id="PTHR43667">
    <property type="entry name" value="CYCLOPROPANE-FATTY-ACYL-PHOSPHOLIPID SYNTHASE"/>
    <property type="match status" value="1"/>
</dbReference>
<dbReference type="KEGG" id="dtm:BJL86_1576"/>
<protein>
    <recommendedName>
        <fullName evidence="4">Cyclopropane-fatty-acyl-phospholipid synthase</fullName>
    </recommendedName>
</protein>
<feature type="compositionally biased region" description="Basic and acidic residues" evidence="1">
    <location>
        <begin position="8"/>
        <end position="30"/>
    </location>
</feature>
<dbReference type="OrthoDB" id="9782855at2"/>
<dbReference type="SUPFAM" id="SSF53335">
    <property type="entry name" value="S-adenosyl-L-methionine-dependent methyltransferases"/>
    <property type="match status" value="1"/>
</dbReference>
<dbReference type="Proteomes" id="UP000186104">
    <property type="component" value="Chromosome"/>
</dbReference>
<proteinExistence type="predicted"/>
<evidence type="ECO:0000313" key="3">
    <source>
        <dbReference type="Proteomes" id="UP000186104"/>
    </source>
</evidence>
<organism evidence="2 3">
    <name type="scientific">Dietzia timorensis</name>
    <dbReference type="NCBI Taxonomy" id="499555"/>
    <lineage>
        <taxon>Bacteria</taxon>
        <taxon>Bacillati</taxon>
        <taxon>Actinomycetota</taxon>
        <taxon>Actinomycetes</taxon>
        <taxon>Mycobacteriales</taxon>
        <taxon>Dietziaceae</taxon>
        <taxon>Dietzia</taxon>
    </lineage>
</organism>
<feature type="region of interest" description="Disordered" evidence="1">
    <location>
        <begin position="120"/>
        <end position="143"/>
    </location>
</feature>
<dbReference type="InterPro" id="IPR050723">
    <property type="entry name" value="CFA/CMAS"/>
</dbReference>
<keyword evidence="3" id="KW-1185">Reference proteome</keyword>
<dbReference type="RefSeq" id="WP_067471276.1">
    <property type="nucleotide sequence ID" value="NZ_CP015961.1"/>
</dbReference>
<accession>A0A173LKE4</accession>
<dbReference type="AlphaFoldDB" id="A0A173LKE4"/>
<sequence length="438" mass="48236">MARVEASSVDHTRWPELAPPERDHGGVRSSTVREIRDAFRAAIPEMGLRVEFPDDSSIGSLDAPISIVLRSPEEFFTRLASGATAGVFESYMAGEWVSGDLPTVLSALVPWLARHPELESARRHKAERQGRRRAQQGAKNSDLEMGIPGDLVALYTDATMATSAALFASGARNQSHDRRGRTVVRVSAPTNSPHRLDLGDAQRRAHELLLSISGVGEDSRVIVAPPGWGELPLRAAERGAQVRTVTESIDRLHVVGARVQAAGQSHAVSLSLGEFESLGGMADAIVIAEPHAATREGIAVVAERSSALLDDGGRLALQVDVGSDSHEHEISELTSWRRRYVDERTAIPLRSDLKEAFSHHPELRLRGRMEFGEHAAHTARLWRENFTIRGRDAAAQGFDPVFRRMWQLHLAAMEASYRSGWVDAWQLLASREPRRTQR</sequence>
<dbReference type="PANTHER" id="PTHR43667:SF2">
    <property type="entry name" value="FATTY ACID C-METHYL TRANSFERASE"/>
    <property type="match status" value="1"/>
</dbReference>
<dbReference type="InterPro" id="IPR029063">
    <property type="entry name" value="SAM-dependent_MTases_sf"/>
</dbReference>
<evidence type="ECO:0008006" key="4">
    <source>
        <dbReference type="Google" id="ProtNLM"/>
    </source>
</evidence>
<evidence type="ECO:0000256" key="1">
    <source>
        <dbReference type="SAM" id="MobiDB-lite"/>
    </source>
</evidence>
<evidence type="ECO:0000313" key="2">
    <source>
        <dbReference type="EMBL" id="ANI92353.1"/>
    </source>
</evidence>
<dbReference type="STRING" id="499555.BJL86_1576"/>
<name>A0A173LKE4_9ACTN</name>